<dbReference type="InterPro" id="IPR025657">
    <property type="entry name" value="RadC_JAB"/>
</dbReference>
<dbReference type="Proteomes" id="UP001200334">
    <property type="component" value="Unassembled WGS sequence"/>
</dbReference>
<dbReference type="Pfam" id="PF04002">
    <property type="entry name" value="RadC"/>
    <property type="match status" value="1"/>
</dbReference>
<gene>
    <name evidence="8" type="ORF">DQL93_07665</name>
    <name evidence="9" type="ORF">LOB85_00280</name>
</gene>
<dbReference type="EMBL" id="CP031023">
    <property type="protein sequence ID" value="AZA16380.1"/>
    <property type="molecule type" value="Genomic_DNA"/>
</dbReference>
<keyword evidence="3" id="KW-0479">Metal-binding</keyword>
<dbReference type="GO" id="GO:0046872">
    <property type="term" value="F:metal ion binding"/>
    <property type="evidence" value="ECO:0007669"/>
    <property type="project" value="UniProtKB-KW"/>
</dbReference>
<keyword evidence="4" id="KW-0378">Hydrolase</keyword>
<evidence type="ECO:0000256" key="5">
    <source>
        <dbReference type="ARBA" id="ARBA00022833"/>
    </source>
</evidence>
<evidence type="ECO:0000256" key="6">
    <source>
        <dbReference type="ARBA" id="ARBA00023049"/>
    </source>
</evidence>
<dbReference type="GO" id="GO:0008237">
    <property type="term" value="F:metallopeptidase activity"/>
    <property type="evidence" value="ECO:0007669"/>
    <property type="project" value="UniProtKB-KW"/>
</dbReference>
<dbReference type="PANTHER" id="PTHR30471:SF3">
    <property type="entry name" value="UPF0758 PROTEIN YEES-RELATED"/>
    <property type="match status" value="1"/>
</dbReference>
<dbReference type="SUPFAM" id="SSF102712">
    <property type="entry name" value="JAB1/MPN domain"/>
    <property type="match status" value="1"/>
</dbReference>
<dbReference type="Gene3D" id="3.40.140.10">
    <property type="entry name" value="Cytidine Deaminase, domain 2"/>
    <property type="match status" value="1"/>
</dbReference>
<name>A0A061C062_LACDL</name>
<keyword evidence="5" id="KW-0862">Zinc</keyword>
<protein>
    <submittedName>
        <fullName evidence="8">DNA repair protein RadC</fullName>
    </submittedName>
    <submittedName>
        <fullName evidence="9">JAB domain-containing protein</fullName>
    </submittedName>
</protein>
<sequence length="204" mass="23585">MTETTQNYYYVESDRDLLKLLFDQLPCQSLEDLLQLLDQKHIASFKDILDYTSGPDCPNDLALTIEVAMDRLRRTDMRRSSDWASSSKIGNYLANKLLGQKQEQFWVLYFDQQQNLLGEKMLFQGTLDRSWVHPREIFRWAVVYGCASIIVAHNHPSGALTPSDNDLELTKGLKKASKIMKITFLDHFIIGGGEYLSLRERELF</sequence>
<dbReference type="CDD" id="cd08071">
    <property type="entry name" value="MPN_DUF2466"/>
    <property type="match status" value="1"/>
</dbReference>
<dbReference type="GO" id="GO:0006508">
    <property type="term" value="P:proteolysis"/>
    <property type="evidence" value="ECO:0007669"/>
    <property type="project" value="UniProtKB-KW"/>
</dbReference>
<evidence type="ECO:0000313" key="10">
    <source>
        <dbReference type="Proteomes" id="UP001200334"/>
    </source>
</evidence>
<evidence type="ECO:0000259" key="7">
    <source>
        <dbReference type="PROSITE" id="PS50249"/>
    </source>
</evidence>
<dbReference type="RefSeq" id="WP_016396348.1">
    <property type="nucleotide sequence ID" value="NZ_BJLK01000004.1"/>
</dbReference>
<dbReference type="OrthoDB" id="9804482at2"/>
<keyword evidence="2" id="KW-0645">Protease</keyword>
<reference evidence="9 10" key="2">
    <citation type="submission" date="2021-12" db="EMBL/GenBank/DDBJ databases">
        <title>Antimicrobial susceptibility of Lactobacillus delbrueckii subsp. lactis obtained from milk products and other habitats.</title>
        <authorList>
            <person name="Shani N."/>
        </authorList>
    </citation>
    <scope>NUCLEOTIDE SEQUENCE [LARGE SCALE GENOMIC DNA]</scope>
    <source>
        <strain evidence="9 10">FAM 21755</strain>
    </source>
</reference>
<feature type="domain" description="MPN" evidence="7">
    <location>
        <begin position="82"/>
        <end position="204"/>
    </location>
</feature>
<dbReference type="PROSITE" id="PS50249">
    <property type="entry name" value="MPN"/>
    <property type="match status" value="1"/>
</dbReference>
<evidence type="ECO:0000256" key="3">
    <source>
        <dbReference type="ARBA" id="ARBA00022723"/>
    </source>
</evidence>
<reference evidence="8" key="1">
    <citation type="submission" date="2018-07" db="EMBL/GenBank/DDBJ databases">
        <authorList>
            <person name="Somerville V."/>
        </authorList>
    </citation>
    <scope>NUCLEOTIDE SEQUENCE</scope>
    <source>
        <strain evidence="8">NWC_2_2</strain>
    </source>
</reference>
<evidence type="ECO:0000313" key="9">
    <source>
        <dbReference type="EMBL" id="MCD5562617.1"/>
    </source>
</evidence>
<dbReference type="InterPro" id="IPR037518">
    <property type="entry name" value="MPN"/>
</dbReference>
<dbReference type="InterPro" id="IPR020891">
    <property type="entry name" value="UPF0758_CS"/>
</dbReference>
<dbReference type="EMBL" id="JAJNUY010000001">
    <property type="protein sequence ID" value="MCD5562617.1"/>
    <property type="molecule type" value="Genomic_DNA"/>
</dbReference>
<organism evidence="8">
    <name type="scientific">Lactobacillus delbrueckii subsp. lactis</name>
    <dbReference type="NCBI Taxonomy" id="29397"/>
    <lineage>
        <taxon>Bacteria</taxon>
        <taxon>Bacillati</taxon>
        <taxon>Bacillota</taxon>
        <taxon>Bacilli</taxon>
        <taxon>Lactobacillales</taxon>
        <taxon>Lactobacillaceae</taxon>
        <taxon>Lactobacillus</taxon>
    </lineage>
</organism>
<proteinExistence type="inferred from homology"/>
<dbReference type="PROSITE" id="PS01302">
    <property type="entry name" value="UPF0758"/>
    <property type="match status" value="1"/>
</dbReference>
<comment type="similarity">
    <text evidence="1">Belongs to the UPF0758 family.</text>
</comment>
<accession>A0A061C062</accession>
<evidence type="ECO:0000313" key="8">
    <source>
        <dbReference type="EMBL" id="AZA16380.1"/>
    </source>
</evidence>
<evidence type="ECO:0000256" key="4">
    <source>
        <dbReference type="ARBA" id="ARBA00022801"/>
    </source>
</evidence>
<evidence type="ECO:0000256" key="1">
    <source>
        <dbReference type="ARBA" id="ARBA00010243"/>
    </source>
</evidence>
<dbReference type="InterPro" id="IPR001405">
    <property type="entry name" value="UPF0758"/>
</dbReference>
<evidence type="ECO:0000256" key="2">
    <source>
        <dbReference type="ARBA" id="ARBA00022670"/>
    </source>
</evidence>
<dbReference type="AlphaFoldDB" id="A0A061C062"/>
<keyword evidence="6" id="KW-0482">Metalloprotease</keyword>
<dbReference type="PANTHER" id="PTHR30471">
    <property type="entry name" value="DNA REPAIR PROTEIN RADC"/>
    <property type="match status" value="1"/>
</dbReference>